<keyword evidence="2" id="KW-1185">Reference proteome</keyword>
<proteinExistence type="predicted"/>
<dbReference type="OrthoDB" id="4207132at2759"/>
<dbReference type="AlphaFoldDB" id="A0A395H5J4"/>
<protein>
    <recommendedName>
        <fullName evidence="3">Protein kinase domain-containing protein</fullName>
    </recommendedName>
</protein>
<sequence length="267" mass="30794">MESEYFDWVADFELPVKLAKTSTPTRWQMGRITKVKVRVHEDYEYGTIREATGVCSAIQIEGPSPGQEAIAKVKLQLSPWDDPTVDAISMEAIREMDNLAKLTDVHCSSTPAFIGRAHCVQGDDLYIPGGYIVFILMERLPGRDLGCFHELSLEERDEVRIAFLKALWEFHRHGFDHWDPRRENIMWDNAARKCYILDLEDAEDLEIKGMGTDPLYELSAWDLHGKASRPAYDHVDDDPMIPPERKGGWTFYDREEMLAMLMRRVTQ</sequence>
<reference evidence="1 2" key="1">
    <citation type="submission" date="2018-02" db="EMBL/GenBank/DDBJ databases">
        <title>The genomes of Aspergillus section Nigri reveals drivers in fungal speciation.</title>
        <authorList>
            <consortium name="DOE Joint Genome Institute"/>
            <person name="Vesth T.C."/>
            <person name="Nybo J."/>
            <person name="Theobald S."/>
            <person name="Brandl J."/>
            <person name="Frisvad J.C."/>
            <person name="Nielsen K.F."/>
            <person name="Lyhne E.K."/>
            <person name="Kogle M.E."/>
            <person name="Kuo A."/>
            <person name="Riley R."/>
            <person name="Clum A."/>
            <person name="Nolan M."/>
            <person name="Lipzen A."/>
            <person name="Salamov A."/>
            <person name="Henrissat B."/>
            <person name="Wiebenga A."/>
            <person name="De vries R.P."/>
            <person name="Grigoriev I.V."/>
            <person name="Mortensen U.H."/>
            <person name="Andersen M.R."/>
            <person name="Baker S.E."/>
        </authorList>
    </citation>
    <scope>NUCLEOTIDE SEQUENCE [LARGE SCALE GENOMIC DNA]</scope>
    <source>
        <strain evidence="1 2">CBS 121593</strain>
    </source>
</reference>
<evidence type="ECO:0000313" key="2">
    <source>
        <dbReference type="Proteomes" id="UP000249402"/>
    </source>
</evidence>
<evidence type="ECO:0008006" key="3">
    <source>
        <dbReference type="Google" id="ProtNLM"/>
    </source>
</evidence>
<dbReference type="GeneID" id="37227413"/>
<dbReference type="SUPFAM" id="SSF56112">
    <property type="entry name" value="Protein kinase-like (PK-like)"/>
    <property type="match status" value="1"/>
</dbReference>
<dbReference type="Gene3D" id="1.10.510.10">
    <property type="entry name" value="Transferase(Phosphotransferase) domain 1"/>
    <property type="match status" value="1"/>
</dbReference>
<gene>
    <name evidence="1" type="ORF">BO80DRAFT_462886</name>
</gene>
<dbReference type="InterPro" id="IPR011009">
    <property type="entry name" value="Kinase-like_dom_sf"/>
</dbReference>
<name>A0A395H5J4_9EURO</name>
<evidence type="ECO:0000313" key="1">
    <source>
        <dbReference type="EMBL" id="RAL03147.1"/>
    </source>
</evidence>
<dbReference type="STRING" id="1448316.A0A395H5J4"/>
<dbReference type="EMBL" id="KZ824428">
    <property type="protein sequence ID" value="RAL03147.1"/>
    <property type="molecule type" value="Genomic_DNA"/>
</dbReference>
<dbReference type="Proteomes" id="UP000249402">
    <property type="component" value="Unassembled WGS sequence"/>
</dbReference>
<dbReference type="VEuPathDB" id="FungiDB:BO80DRAFT_462886"/>
<accession>A0A395H5J4</accession>
<dbReference type="RefSeq" id="XP_025577474.1">
    <property type="nucleotide sequence ID" value="XM_025722548.1"/>
</dbReference>
<organism evidence="1 2">
    <name type="scientific">Aspergillus ibericus CBS 121593</name>
    <dbReference type="NCBI Taxonomy" id="1448316"/>
    <lineage>
        <taxon>Eukaryota</taxon>
        <taxon>Fungi</taxon>
        <taxon>Dikarya</taxon>
        <taxon>Ascomycota</taxon>
        <taxon>Pezizomycotina</taxon>
        <taxon>Eurotiomycetes</taxon>
        <taxon>Eurotiomycetidae</taxon>
        <taxon>Eurotiales</taxon>
        <taxon>Aspergillaceae</taxon>
        <taxon>Aspergillus</taxon>
        <taxon>Aspergillus subgen. Circumdati</taxon>
    </lineage>
</organism>